<dbReference type="PROSITE" id="PS51405">
    <property type="entry name" value="HEME_HALOPEROXIDASE"/>
    <property type="match status" value="1"/>
</dbReference>
<dbReference type="InterPro" id="IPR036851">
    <property type="entry name" value="Chloroperoxidase-like_sf"/>
</dbReference>
<keyword evidence="3" id="KW-0349">Heme</keyword>
<dbReference type="InterPro" id="IPR000028">
    <property type="entry name" value="Chloroperoxidase"/>
</dbReference>
<keyword evidence="8" id="KW-0732">Signal</keyword>
<dbReference type="Pfam" id="PF01328">
    <property type="entry name" value="Peroxidase_2"/>
    <property type="match status" value="1"/>
</dbReference>
<evidence type="ECO:0000256" key="3">
    <source>
        <dbReference type="ARBA" id="ARBA00022617"/>
    </source>
</evidence>
<sequence length="404" mass="45172">MQILTYSTFIASAFTIASGQGFDQDSQRIDVTWNHQYSAPSNRYYRGPCPALNALANHGFISPKGIASAQDIIYWSSQIFGMISPDLDNISIGAPLNGEISGTPSIRLKIKPQGLNFPHVGLEHDGSATRLNKNESDSQGNNYDLSIPLFQQLLDHQKDIPNDQSNFDLKILADHRFQRLQDSVAYDPLFFLQPFSGLYLQGHKYAAMTRMFANHSGRYPEGRLDRETLLSFFGVEQIMVQDHTNLTYKRGSERIPNVWYRRPLDSPYGFKQSNNDLLEMARYHPELIDTYGMGGNTNGPDTYEAVTIEKLTGGLYTAETLRDGYNLSCVAIWAAQQLAPVWLDGYYEDANATVIPRLLGDFPNLVKELGCGSFNGSIGKEMFEMFPGFVASLPSNVTSEVERG</sequence>
<dbReference type="EMBL" id="KZ805326">
    <property type="protein sequence ID" value="PVI03886.1"/>
    <property type="molecule type" value="Genomic_DNA"/>
</dbReference>
<evidence type="ECO:0000256" key="8">
    <source>
        <dbReference type="SAM" id="SignalP"/>
    </source>
</evidence>
<keyword evidence="4" id="KW-0479">Metal-binding</keyword>
<keyword evidence="11" id="KW-1185">Reference proteome</keyword>
<proteinExistence type="inferred from homology"/>
<feature type="signal peptide" evidence="8">
    <location>
        <begin position="1"/>
        <end position="19"/>
    </location>
</feature>
<feature type="chain" id="PRO_5016052769" description="Heme haloperoxidase family profile domain-containing protein" evidence="8">
    <location>
        <begin position="20"/>
        <end position="404"/>
    </location>
</feature>
<evidence type="ECO:0000313" key="10">
    <source>
        <dbReference type="EMBL" id="PVI03886.1"/>
    </source>
</evidence>
<evidence type="ECO:0000256" key="1">
    <source>
        <dbReference type="ARBA" id="ARBA00001970"/>
    </source>
</evidence>
<comment type="cofactor">
    <cofactor evidence="1">
        <name>heme b</name>
        <dbReference type="ChEBI" id="CHEBI:60344"/>
    </cofactor>
</comment>
<gene>
    <name evidence="10" type="ORF">DM02DRAFT_694988</name>
</gene>
<accession>A0A2V1E0R8</accession>
<dbReference type="GO" id="GO:0004601">
    <property type="term" value="F:peroxidase activity"/>
    <property type="evidence" value="ECO:0007669"/>
    <property type="project" value="UniProtKB-KW"/>
</dbReference>
<protein>
    <recommendedName>
        <fullName evidence="9">Heme haloperoxidase family profile domain-containing protein</fullName>
    </recommendedName>
</protein>
<dbReference type="AlphaFoldDB" id="A0A2V1E0R8"/>
<keyword evidence="2" id="KW-0575">Peroxidase</keyword>
<dbReference type="SUPFAM" id="SSF47571">
    <property type="entry name" value="Cloroperoxidase"/>
    <property type="match status" value="1"/>
</dbReference>
<comment type="similarity">
    <text evidence="7">Belongs to the chloroperoxidase family.</text>
</comment>
<evidence type="ECO:0000313" key="11">
    <source>
        <dbReference type="Proteomes" id="UP000244855"/>
    </source>
</evidence>
<dbReference type="Gene3D" id="1.10.489.10">
    <property type="entry name" value="Chloroperoxidase-like"/>
    <property type="match status" value="1"/>
</dbReference>
<evidence type="ECO:0000259" key="9">
    <source>
        <dbReference type="PROSITE" id="PS51405"/>
    </source>
</evidence>
<name>A0A2V1E0R8_9PLEO</name>
<feature type="domain" description="Heme haloperoxidase family profile" evidence="9">
    <location>
        <begin position="33"/>
        <end position="279"/>
    </location>
</feature>
<dbReference type="PANTHER" id="PTHR33577">
    <property type="entry name" value="STERIGMATOCYSTIN BIOSYNTHESIS PEROXIDASE STCC-RELATED"/>
    <property type="match status" value="1"/>
</dbReference>
<organism evidence="10 11">
    <name type="scientific">Periconia macrospinosa</name>
    <dbReference type="NCBI Taxonomy" id="97972"/>
    <lineage>
        <taxon>Eukaryota</taxon>
        <taxon>Fungi</taxon>
        <taxon>Dikarya</taxon>
        <taxon>Ascomycota</taxon>
        <taxon>Pezizomycotina</taxon>
        <taxon>Dothideomycetes</taxon>
        <taxon>Pleosporomycetidae</taxon>
        <taxon>Pleosporales</taxon>
        <taxon>Massarineae</taxon>
        <taxon>Periconiaceae</taxon>
        <taxon>Periconia</taxon>
    </lineage>
</organism>
<evidence type="ECO:0000256" key="6">
    <source>
        <dbReference type="ARBA" id="ARBA00023004"/>
    </source>
</evidence>
<keyword evidence="6" id="KW-0408">Iron</keyword>
<evidence type="ECO:0000256" key="5">
    <source>
        <dbReference type="ARBA" id="ARBA00023002"/>
    </source>
</evidence>
<evidence type="ECO:0000256" key="7">
    <source>
        <dbReference type="ARBA" id="ARBA00025795"/>
    </source>
</evidence>
<dbReference type="GO" id="GO:0046872">
    <property type="term" value="F:metal ion binding"/>
    <property type="evidence" value="ECO:0007669"/>
    <property type="project" value="UniProtKB-KW"/>
</dbReference>
<dbReference type="PANTHER" id="PTHR33577:SF1">
    <property type="entry name" value="HEME HALOPEROXIDASE FAMILY PROFILE DOMAIN-CONTAINING PROTEIN"/>
    <property type="match status" value="1"/>
</dbReference>
<dbReference type="OrthoDB" id="407298at2759"/>
<dbReference type="Proteomes" id="UP000244855">
    <property type="component" value="Unassembled WGS sequence"/>
</dbReference>
<evidence type="ECO:0000256" key="4">
    <source>
        <dbReference type="ARBA" id="ARBA00022723"/>
    </source>
</evidence>
<reference evidence="10 11" key="1">
    <citation type="journal article" date="2018" name="Sci. Rep.">
        <title>Comparative genomics provides insights into the lifestyle and reveals functional heterogeneity of dark septate endophytic fungi.</title>
        <authorList>
            <person name="Knapp D.G."/>
            <person name="Nemeth J.B."/>
            <person name="Barry K."/>
            <person name="Hainaut M."/>
            <person name="Henrissat B."/>
            <person name="Johnson J."/>
            <person name="Kuo A."/>
            <person name="Lim J.H.P."/>
            <person name="Lipzen A."/>
            <person name="Nolan M."/>
            <person name="Ohm R.A."/>
            <person name="Tamas L."/>
            <person name="Grigoriev I.V."/>
            <person name="Spatafora J.W."/>
            <person name="Nagy L.G."/>
            <person name="Kovacs G.M."/>
        </authorList>
    </citation>
    <scope>NUCLEOTIDE SEQUENCE [LARGE SCALE GENOMIC DNA]</scope>
    <source>
        <strain evidence="10 11">DSE2036</strain>
    </source>
</reference>
<keyword evidence="5" id="KW-0560">Oxidoreductase</keyword>
<evidence type="ECO:0000256" key="2">
    <source>
        <dbReference type="ARBA" id="ARBA00022559"/>
    </source>
</evidence>